<name>A0A9X2MWP9_9BACL</name>
<organism evidence="4 5">
    <name type="scientific">Paenibacillus soyae</name>
    <dbReference type="NCBI Taxonomy" id="2969249"/>
    <lineage>
        <taxon>Bacteria</taxon>
        <taxon>Bacillati</taxon>
        <taxon>Bacillota</taxon>
        <taxon>Bacilli</taxon>
        <taxon>Bacillales</taxon>
        <taxon>Paenibacillaceae</taxon>
        <taxon>Paenibacillus</taxon>
    </lineage>
</organism>
<dbReference type="CDD" id="cd04301">
    <property type="entry name" value="NAT_SF"/>
    <property type="match status" value="1"/>
</dbReference>
<dbReference type="InterPro" id="IPR000182">
    <property type="entry name" value="GNAT_dom"/>
</dbReference>
<dbReference type="PANTHER" id="PTHR43877">
    <property type="entry name" value="AMINOALKYLPHOSPHONATE N-ACETYLTRANSFERASE-RELATED-RELATED"/>
    <property type="match status" value="1"/>
</dbReference>
<keyword evidence="5" id="KW-1185">Reference proteome</keyword>
<dbReference type="AlphaFoldDB" id="A0A9X2MWP9"/>
<evidence type="ECO:0000259" key="3">
    <source>
        <dbReference type="PROSITE" id="PS51186"/>
    </source>
</evidence>
<proteinExistence type="predicted"/>
<evidence type="ECO:0000256" key="2">
    <source>
        <dbReference type="ARBA" id="ARBA00023315"/>
    </source>
</evidence>
<gene>
    <name evidence="4" type="ORF">NQZ67_28105</name>
</gene>
<dbReference type="InterPro" id="IPR016181">
    <property type="entry name" value="Acyl_CoA_acyltransferase"/>
</dbReference>
<dbReference type="Gene3D" id="3.40.630.30">
    <property type="match status" value="1"/>
</dbReference>
<dbReference type="PANTHER" id="PTHR43877:SF6">
    <property type="entry name" value="GCN5-RELATED N-ACETYLTRANSFERASE"/>
    <property type="match status" value="1"/>
</dbReference>
<feature type="domain" description="N-acetyltransferase" evidence="3">
    <location>
        <begin position="3"/>
        <end position="162"/>
    </location>
</feature>
<reference evidence="4" key="1">
    <citation type="submission" date="2022-08" db="EMBL/GenBank/DDBJ databases">
        <title>The genomic sequence of strain Paenibacillus sp. SCIV0701.</title>
        <authorList>
            <person name="Zhao H."/>
        </authorList>
    </citation>
    <scope>NUCLEOTIDE SEQUENCE</scope>
    <source>
        <strain evidence="4">SCIV0701</strain>
    </source>
</reference>
<dbReference type="Pfam" id="PF00583">
    <property type="entry name" value="Acetyltransf_1"/>
    <property type="match status" value="2"/>
</dbReference>
<evidence type="ECO:0000256" key="1">
    <source>
        <dbReference type="ARBA" id="ARBA00022679"/>
    </source>
</evidence>
<dbReference type="RefSeq" id="WP_257452517.1">
    <property type="nucleotide sequence ID" value="NZ_JANIPJ010000033.1"/>
</dbReference>
<feature type="domain" description="N-acetyltransferase" evidence="3">
    <location>
        <begin position="196"/>
        <end position="332"/>
    </location>
</feature>
<dbReference type="GO" id="GO:0016747">
    <property type="term" value="F:acyltransferase activity, transferring groups other than amino-acyl groups"/>
    <property type="evidence" value="ECO:0007669"/>
    <property type="project" value="InterPro"/>
</dbReference>
<keyword evidence="2" id="KW-0012">Acyltransferase</keyword>
<dbReference type="EMBL" id="JANIPJ010000033">
    <property type="protein sequence ID" value="MCR2807749.1"/>
    <property type="molecule type" value="Genomic_DNA"/>
</dbReference>
<dbReference type="SUPFAM" id="SSF55729">
    <property type="entry name" value="Acyl-CoA N-acyltransferases (Nat)"/>
    <property type="match status" value="2"/>
</dbReference>
<dbReference type="PROSITE" id="PS51186">
    <property type="entry name" value="GNAT"/>
    <property type="match status" value="2"/>
</dbReference>
<sequence>MTFTLRPLRLPNDYSMLAELLNGHWAEPTSAERLEEDDRKLYEVGHTWKNDEGLLMGYDRSRYVAVDEDDDIIGYVWPWRAPWTEPGYLCMTLVVKEERRGQGIGEALLRHAYEWGKGLGASAFITEVWDDNEDALSFAIRRGFFVERQTYQSTLRLKDAAIDVVHSNPAAMLAANGLRMLSLADAPGEETEQKLYELSTSTMRDIPGFLGDVPDFVEWRKWYLHVDGFTPELVMIAADGDRFVGLVNVIHIAATNGMYHEYTCVDRAYRGKNVAMALKLQTIHNGRQRGADYIRTDNDSLNAPMLGINRKLGYVPLRGNYRIIAQMEKLEEALAAQPAEKG</sequence>
<accession>A0A9X2MWP9</accession>
<dbReference type="InterPro" id="IPR050832">
    <property type="entry name" value="Bact_Acetyltransf"/>
</dbReference>
<evidence type="ECO:0000313" key="5">
    <source>
        <dbReference type="Proteomes" id="UP001141950"/>
    </source>
</evidence>
<comment type="caution">
    <text evidence="4">The sequence shown here is derived from an EMBL/GenBank/DDBJ whole genome shotgun (WGS) entry which is preliminary data.</text>
</comment>
<protein>
    <submittedName>
        <fullName evidence="4">GNAT family N-acetyltransferase</fullName>
    </submittedName>
</protein>
<dbReference type="Proteomes" id="UP001141950">
    <property type="component" value="Unassembled WGS sequence"/>
</dbReference>
<keyword evidence="1" id="KW-0808">Transferase</keyword>
<evidence type="ECO:0000313" key="4">
    <source>
        <dbReference type="EMBL" id="MCR2807749.1"/>
    </source>
</evidence>